<dbReference type="RefSeq" id="WP_127978718.1">
    <property type="nucleotide sequence ID" value="NZ_JBBJUN010000001.1"/>
</dbReference>
<keyword evidence="10" id="KW-0472">Membrane</keyword>
<evidence type="ECO:0000256" key="9">
    <source>
        <dbReference type="ARBA" id="ARBA00022989"/>
    </source>
</evidence>
<keyword evidence="6" id="KW-0598">Phosphotransferase system</keyword>
<dbReference type="EMBL" id="RYZS01000001">
    <property type="protein sequence ID" value="RVU94701.1"/>
    <property type="molecule type" value="Genomic_DNA"/>
</dbReference>
<reference evidence="16 17" key="1">
    <citation type="submission" date="2018-12" db="EMBL/GenBank/DDBJ databases">
        <title>A novel vanA-carrying plasmid in a clinical isolate of Enterococcus avium.</title>
        <authorList>
            <person name="Bernasconi O.J."/>
            <person name="Luzzaro F."/>
            <person name="Endimiani A."/>
        </authorList>
    </citation>
    <scope>NUCLEOTIDE SEQUENCE [LARGE SCALE GENOMIC DNA]</scope>
    <source>
        <strain evidence="16 17">LC0559/18</strain>
    </source>
</reference>
<dbReference type="PROSITE" id="PS51093">
    <property type="entry name" value="PTS_EIIA_TYPE_1"/>
    <property type="match status" value="1"/>
</dbReference>
<dbReference type="GO" id="GO:0015771">
    <property type="term" value="P:trehalose transport"/>
    <property type="evidence" value="ECO:0007669"/>
    <property type="project" value="TreeGrafter"/>
</dbReference>
<protein>
    <recommendedName>
        <fullName evidence="14">PTS system sucrose-specific EIIBCA component</fullName>
        <ecNumber evidence="11">2.7.1.211</ecNumber>
    </recommendedName>
    <alternativeName>
        <fullName evidence="15">EIIBCA-Scr</fullName>
    </alternativeName>
</protein>
<evidence type="ECO:0000256" key="2">
    <source>
        <dbReference type="ARBA" id="ARBA00022448"/>
    </source>
</evidence>
<evidence type="ECO:0000256" key="12">
    <source>
        <dbReference type="ARBA" id="ARBA00045139"/>
    </source>
</evidence>
<sequence>MSYEKLNKQLIELVGGKDNIKAVAHCVTRLRLTLKDRSLAKTEEIKNLDGVIDVVSNEVAYQIIVGTHVTDVYNEFMLMLGLKPDGEEIEKPKAKGIKGIASSILVMISETMTSIIEVLLAAGMIAGIMAIISLTGLVSKDSPTYMIFDTLRGGVFHFLPVFIAASAAKRMKLNEYVAMALAVGLLSTNVDGAKGLELFGYHLPTIGYANTFIPILLGVWFLSVVTKYLKKIIPSGLQYFLVPALSLVLTFPVILVVFGPIGTLIGDGVSAFFDVLMNTIGNWIVVVLYAAFQPFLIVLGAANFTYPIVLNFLGTIGYDPIIMHAATISDVAVCGAMFGYFLRAKKGHQRQMFGTVSFSALMGITEPAVFGVFVKYRRPFLAVIIGGGLGGLIAGLAGVKTMGFVWGLASLPTYLAGGTSNFIWMIISVVVGFVGATAVAYGIGIPKEESEEELEEKEFVEALESNQGLKQVCIGKIAEGDVVPLSEISDKAFASGALGKGVGIIPAQAEESIISPVEGTVTVAFPTKHAYGIKTKNGVELLIHIGVDTVNLKGKYFESFVEKGQEVKKGDILAKYQAEKVKEAGFDPVIIVVVTNSNDYLDVISTSNEQDDELLTVIL</sequence>
<evidence type="ECO:0000256" key="13">
    <source>
        <dbReference type="ARBA" id="ARBA00048931"/>
    </source>
</evidence>
<keyword evidence="5" id="KW-0808">Transferase</keyword>
<dbReference type="GO" id="GO:0008982">
    <property type="term" value="F:protein-N(PI)-phosphohistidine-sugar phosphotransferase activity"/>
    <property type="evidence" value="ECO:0007669"/>
    <property type="project" value="InterPro"/>
</dbReference>
<dbReference type="FunFam" id="3.30.1360.60:FF:000001">
    <property type="entry name" value="PTS system glucose-specific IIBC component PtsG"/>
    <property type="match status" value="1"/>
</dbReference>
<evidence type="ECO:0000256" key="1">
    <source>
        <dbReference type="ARBA" id="ARBA00004651"/>
    </source>
</evidence>
<dbReference type="InterPro" id="IPR001996">
    <property type="entry name" value="PTS_IIB_1"/>
</dbReference>
<evidence type="ECO:0000256" key="6">
    <source>
        <dbReference type="ARBA" id="ARBA00022683"/>
    </source>
</evidence>
<dbReference type="PANTHER" id="PTHR30175:SF1">
    <property type="entry name" value="PTS SYSTEM ARBUTIN-, CELLOBIOSE-, AND SALICIN-SPECIFIC EIIBC COMPONENT-RELATED"/>
    <property type="match status" value="1"/>
</dbReference>
<evidence type="ECO:0000256" key="14">
    <source>
        <dbReference type="ARBA" id="ARBA00074554"/>
    </source>
</evidence>
<dbReference type="PROSITE" id="PS00371">
    <property type="entry name" value="PTS_EIIA_TYPE_1_HIS"/>
    <property type="match status" value="1"/>
</dbReference>
<dbReference type="PROSITE" id="PS01035">
    <property type="entry name" value="PTS_EIIB_TYPE_1_CYS"/>
    <property type="match status" value="1"/>
</dbReference>
<dbReference type="InterPro" id="IPR036878">
    <property type="entry name" value="Glu_permease_IIB"/>
</dbReference>
<dbReference type="PROSITE" id="PS51103">
    <property type="entry name" value="PTS_EIIC_TYPE_1"/>
    <property type="match status" value="1"/>
</dbReference>
<dbReference type="InterPro" id="IPR003352">
    <property type="entry name" value="PTS_EIIC"/>
</dbReference>
<keyword evidence="7" id="KW-0812">Transmembrane</keyword>
<keyword evidence="8" id="KW-0418">Kinase</keyword>
<evidence type="ECO:0000313" key="17">
    <source>
        <dbReference type="Proteomes" id="UP000288388"/>
    </source>
</evidence>
<dbReference type="CDD" id="cd00212">
    <property type="entry name" value="PTS_IIB_glc"/>
    <property type="match status" value="1"/>
</dbReference>
<evidence type="ECO:0000256" key="15">
    <source>
        <dbReference type="ARBA" id="ARBA00081008"/>
    </source>
</evidence>
<dbReference type="InterPro" id="IPR050558">
    <property type="entry name" value="PTS_Sugar-Specific_Components"/>
</dbReference>
<dbReference type="EC" id="2.7.1.211" evidence="11"/>
<dbReference type="InterPro" id="IPR011297">
    <property type="entry name" value="PTS_IIABC_b_glu"/>
</dbReference>
<dbReference type="PANTHER" id="PTHR30175">
    <property type="entry name" value="PHOSPHOTRANSFERASE SYSTEM TRANSPORT PROTEIN"/>
    <property type="match status" value="1"/>
</dbReference>
<dbReference type="Pfam" id="PF02378">
    <property type="entry name" value="PTS_EIIC"/>
    <property type="match status" value="1"/>
</dbReference>
<dbReference type="SUPFAM" id="SSF51261">
    <property type="entry name" value="Duplicated hybrid motif"/>
    <property type="match status" value="1"/>
</dbReference>
<dbReference type="SUPFAM" id="SSF55604">
    <property type="entry name" value="Glucose permease domain IIB"/>
    <property type="match status" value="1"/>
</dbReference>
<comment type="catalytic activity">
    <reaction evidence="13">
        <text>N(pros)-phospho-L-histidyl-[protein](out) + sucrose = sucrose 6(G)-phosphate(in) + L-histidyl-[protein]</text>
        <dbReference type="Rhea" id="RHEA:49236"/>
        <dbReference type="Rhea" id="RHEA-COMP:9745"/>
        <dbReference type="Rhea" id="RHEA-COMP:9746"/>
        <dbReference type="ChEBI" id="CHEBI:17992"/>
        <dbReference type="ChEBI" id="CHEBI:29979"/>
        <dbReference type="ChEBI" id="CHEBI:64837"/>
        <dbReference type="ChEBI" id="CHEBI:91002"/>
        <dbReference type="EC" id="2.7.1.211"/>
    </reaction>
</comment>
<dbReference type="PROSITE" id="PS51098">
    <property type="entry name" value="PTS_EIIB_TYPE_1"/>
    <property type="match status" value="1"/>
</dbReference>
<proteinExistence type="predicted"/>
<evidence type="ECO:0000256" key="4">
    <source>
        <dbReference type="ARBA" id="ARBA00022597"/>
    </source>
</evidence>
<organism evidence="16 17">
    <name type="scientific">Enterococcus avium</name>
    <name type="common">Streptococcus avium</name>
    <dbReference type="NCBI Taxonomy" id="33945"/>
    <lineage>
        <taxon>Bacteria</taxon>
        <taxon>Bacillati</taxon>
        <taxon>Bacillota</taxon>
        <taxon>Bacilli</taxon>
        <taxon>Lactobacillales</taxon>
        <taxon>Enterococcaceae</taxon>
        <taxon>Enterococcus</taxon>
    </lineage>
</organism>
<dbReference type="Pfam" id="PF00358">
    <property type="entry name" value="PTS_EIIA_1"/>
    <property type="match status" value="1"/>
</dbReference>
<keyword evidence="2" id="KW-0813">Transport</keyword>
<keyword evidence="4" id="KW-0762">Sugar transport</keyword>
<dbReference type="FunFam" id="2.70.70.10:FF:000001">
    <property type="entry name" value="PTS system glucose-specific IIA component"/>
    <property type="match status" value="1"/>
</dbReference>
<dbReference type="InterPro" id="IPR001127">
    <property type="entry name" value="PTS_EIIA_1_perm"/>
</dbReference>
<dbReference type="GO" id="GO:0005886">
    <property type="term" value="C:plasma membrane"/>
    <property type="evidence" value="ECO:0007669"/>
    <property type="project" value="UniProtKB-SubCell"/>
</dbReference>
<dbReference type="GO" id="GO:0009401">
    <property type="term" value="P:phosphoenolpyruvate-dependent sugar phosphotransferase system"/>
    <property type="evidence" value="ECO:0007669"/>
    <property type="project" value="UniProtKB-KW"/>
</dbReference>
<name>A0A437UM72_ENTAV</name>
<keyword evidence="3" id="KW-1003">Cell membrane</keyword>
<dbReference type="AlphaFoldDB" id="A0A437UM72"/>
<dbReference type="InterPro" id="IPR018113">
    <property type="entry name" value="PTrfase_EIIB_Cys"/>
</dbReference>
<evidence type="ECO:0000256" key="8">
    <source>
        <dbReference type="ARBA" id="ARBA00022777"/>
    </source>
</evidence>
<keyword evidence="9" id="KW-1133">Transmembrane helix</keyword>
<comment type="caution">
    <text evidence="16">The sequence shown here is derived from an EMBL/GenBank/DDBJ whole genome shotgun (WGS) entry which is preliminary data.</text>
</comment>
<comment type="subcellular location">
    <subcellularLocation>
        <location evidence="1">Cell membrane</location>
        <topology evidence="1">Multi-pass membrane protein</topology>
    </subcellularLocation>
</comment>
<evidence type="ECO:0000313" key="16">
    <source>
        <dbReference type="EMBL" id="RVU94701.1"/>
    </source>
</evidence>
<dbReference type="InterPro" id="IPR013013">
    <property type="entry name" value="PTS_EIIC_1"/>
</dbReference>
<dbReference type="InterPro" id="IPR011055">
    <property type="entry name" value="Dup_hybrid_motif"/>
</dbReference>
<evidence type="ECO:0000256" key="11">
    <source>
        <dbReference type="ARBA" id="ARBA00044053"/>
    </source>
</evidence>
<accession>A0A437UM72</accession>
<gene>
    <name evidence="16" type="ORF">EK398_07480</name>
</gene>
<evidence type="ECO:0000256" key="3">
    <source>
        <dbReference type="ARBA" id="ARBA00022475"/>
    </source>
</evidence>
<dbReference type="Pfam" id="PF00367">
    <property type="entry name" value="PTS_EIIB"/>
    <property type="match status" value="1"/>
</dbReference>
<comment type="function">
    <text evidence="12">The phosphoenolpyruvate-dependent sugar phosphotransferase system (sugar PTS), a major carbohydrate active transport system, catalyzes the phosphorylation of incoming sugar substrates concomitantly with their translocation across the cell membrane. This system is involved in sucrose transport.</text>
</comment>
<dbReference type="NCBIfam" id="TIGR00830">
    <property type="entry name" value="PTBA"/>
    <property type="match status" value="1"/>
</dbReference>
<dbReference type="GO" id="GO:0016301">
    <property type="term" value="F:kinase activity"/>
    <property type="evidence" value="ECO:0007669"/>
    <property type="project" value="UniProtKB-KW"/>
</dbReference>
<dbReference type="NCBIfam" id="TIGR01995">
    <property type="entry name" value="PTS-II-ABC-beta"/>
    <property type="match status" value="1"/>
</dbReference>
<dbReference type="Proteomes" id="UP000288388">
    <property type="component" value="Unassembled WGS sequence"/>
</dbReference>
<evidence type="ECO:0000256" key="5">
    <source>
        <dbReference type="ARBA" id="ARBA00022679"/>
    </source>
</evidence>
<dbReference type="Gene3D" id="3.30.1360.60">
    <property type="entry name" value="Glucose permease domain IIB"/>
    <property type="match status" value="1"/>
</dbReference>
<dbReference type="Gene3D" id="2.70.70.10">
    <property type="entry name" value="Glucose Permease (Domain IIA)"/>
    <property type="match status" value="1"/>
</dbReference>
<dbReference type="GO" id="GO:0090589">
    <property type="term" value="F:protein-phosphocysteine-trehalose phosphotransferase system transporter activity"/>
    <property type="evidence" value="ECO:0007669"/>
    <property type="project" value="TreeGrafter"/>
</dbReference>
<evidence type="ECO:0000256" key="10">
    <source>
        <dbReference type="ARBA" id="ARBA00023136"/>
    </source>
</evidence>
<evidence type="ECO:0000256" key="7">
    <source>
        <dbReference type="ARBA" id="ARBA00022692"/>
    </source>
</evidence>